<name>A0A2I0HUP6_PUNGR</name>
<dbReference type="InterPro" id="IPR023213">
    <property type="entry name" value="CAT-like_dom_sf"/>
</dbReference>
<keyword evidence="5" id="KW-1185">Reference proteome</keyword>
<proteinExistence type="inferred from homology"/>
<dbReference type="STRING" id="22663.A0A2I0HUP6"/>
<accession>A0A2I0HUP6</accession>
<evidence type="ECO:0000256" key="1">
    <source>
        <dbReference type="ARBA" id="ARBA00009861"/>
    </source>
</evidence>
<keyword evidence="3" id="KW-0012">Acyltransferase</keyword>
<dbReference type="PANTHER" id="PTHR31623:SF83">
    <property type="entry name" value="ACETYL-COA-BENZYLALCOHOL ACETYLTRANSFERASE-LIKE"/>
    <property type="match status" value="1"/>
</dbReference>
<comment type="similarity">
    <text evidence="1">Belongs to the plant acyltransferase family.</text>
</comment>
<gene>
    <name evidence="4" type="ORF">CRG98_044180</name>
</gene>
<dbReference type="AlphaFoldDB" id="A0A2I0HUP6"/>
<dbReference type="GO" id="GO:0016746">
    <property type="term" value="F:acyltransferase activity"/>
    <property type="evidence" value="ECO:0007669"/>
    <property type="project" value="UniProtKB-KW"/>
</dbReference>
<reference evidence="4 5" key="1">
    <citation type="submission" date="2017-11" db="EMBL/GenBank/DDBJ databases">
        <title>De-novo sequencing of pomegranate (Punica granatum L.) genome.</title>
        <authorList>
            <person name="Akparov Z."/>
            <person name="Amiraslanov A."/>
            <person name="Hajiyeva S."/>
            <person name="Abbasov M."/>
            <person name="Kaur K."/>
            <person name="Hamwieh A."/>
            <person name="Solovyev V."/>
            <person name="Salamov A."/>
            <person name="Braich B."/>
            <person name="Kosarev P."/>
            <person name="Mahmoud A."/>
            <person name="Hajiyev E."/>
            <person name="Babayeva S."/>
            <person name="Izzatullayeva V."/>
            <person name="Mammadov A."/>
            <person name="Mammadov A."/>
            <person name="Sharifova S."/>
            <person name="Ojaghi J."/>
            <person name="Eynullazada K."/>
            <person name="Bayramov B."/>
            <person name="Abdulazimova A."/>
            <person name="Shahmuradov I."/>
        </authorList>
    </citation>
    <scope>NUCLEOTIDE SEQUENCE [LARGE SCALE GENOMIC DNA]</scope>
    <source>
        <strain evidence="5">cv. AG2017</strain>
        <tissue evidence="4">Leaf</tissue>
    </source>
</reference>
<evidence type="ECO:0000256" key="3">
    <source>
        <dbReference type="ARBA" id="ARBA00023315"/>
    </source>
</evidence>
<evidence type="ECO:0000313" key="5">
    <source>
        <dbReference type="Proteomes" id="UP000233551"/>
    </source>
</evidence>
<protein>
    <recommendedName>
        <fullName evidence="6">Acetyl-CoA-benzylalcohol acetyltransferase-like</fullName>
    </recommendedName>
</protein>
<dbReference type="Pfam" id="PF02458">
    <property type="entry name" value="Transferase"/>
    <property type="match status" value="1"/>
</dbReference>
<sequence>MATSSIDQNPPSCYTGHGHSSRVLLPVQPGPLLHLLGRELRMGRPSRLEKAKGPLGYTLKEVAEDLLGSLERVTGSSPIHPVLVHRLQEVLDQFGGLLHRIVTDSSTSCSPPLLPLDANTNSPTGILTCISTQHLPPLDGNQQHTFLSITMAMVTAILSGTSPAYDHVAGIVMEVQVRHNNKLVKPSSPTPSHLRKLKLSFIDQHQGPYYPGIIFYYHAASGDAKSAWTRVHRLEESLAETLTIFYPLAGRNGEEGDNFVVTCNDQGAQFVKTKVNRRLDEHLLDGGASGSDMLLTRPVVSTGEVRSSLPLLLVQVNVFECGGLAVSVQCLHAVSDMSSISKFIHAWATTSREGITKVIIRPSFDTGSLFPIKEEPEESFPLPMEVGGDQKLVLKRFVFNAEALSDLRAKIMATFGSQDKGSDFHKKRPSRVELVTALISRALISIDQAKTGQLRPMVLVHSVNFHTKTQIPIPQNAYGNLFVEYVSSPFLPKEDSDLGLLCTLFVWLRDGLKNFVGQLGKVKDPEELRFKVAASQEKLGELMSTGDAMNLILFTSWCDFPVYDVNFGWGAPGLVSGSKFYVELIFLTDTKTGDGIEAWVTLEEDKMSRFERDLDILRYANLYHLLCGL</sequence>
<keyword evidence="2" id="KW-0808">Transferase</keyword>
<evidence type="ECO:0000256" key="2">
    <source>
        <dbReference type="ARBA" id="ARBA00022679"/>
    </source>
</evidence>
<dbReference type="Proteomes" id="UP000233551">
    <property type="component" value="Unassembled WGS sequence"/>
</dbReference>
<dbReference type="Gene3D" id="3.30.559.10">
    <property type="entry name" value="Chloramphenicol acetyltransferase-like domain"/>
    <property type="match status" value="2"/>
</dbReference>
<evidence type="ECO:0008006" key="6">
    <source>
        <dbReference type="Google" id="ProtNLM"/>
    </source>
</evidence>
<dbReference type="EMBL" id="PGOL01005340">
    <property type="protein sequence ID" value="PKI35428.1"/>
    <property type="molecule type" value="Genomic_DNA"/>
</dbReference>
<dbReference type="PANTHER" id="PTHR31623">
    <property type="entry name" value="F21J9.9"/>
    <property type="match status" value="1"/>
</dbReference>
<organism evidence="4 5">
    <name type="scientific">Punica granatum</name>
    <name type="common">Pomegranate</name>
    <dbReference type="NCBI Taxonomy" id="22663"/>
    <lineage>
        <taxon>Eukaryota</taxon>
        <taxon>Viridiplantae</taxon>
        <taxon>Streptophyta</taxon>
        <taxon>Embryophyta</taxon>
        <taxon>Tracheophyta</taxon>
        <taxon>Spermatophyta</taxon>
        <taxon>Magnoliopsida</taxon>
        <taxon>eudicotyledons</taxon>
        <taxon>Gunneridae</taxon>
        <taxon>Pentapetalae</taxon>
        <taxon>rosids</taxon>
        <taxon>malvids</taxon>
        <taxon>Myrtales</taxon>
        <taxon>Lythraceae</taxon>
        <taxon>Punica</taxon>
    </lineage>
</organism>
<evidence type="ECO:0000313" key="4">
    <source>
        <dbReference type="EMBL" id="PKI35428.1"/>
    </source>
</evidence>
<comment type="caution">
    <text evidence="4">The sequence shown here is derived from an EMBL/GenBank/DDBJ whole genome shotgun (WGS) entry which is preliminary data.</text>
</comment>